<name>A0AAD6VF75_9AGAR</name>
<sequence length="1041" mass="118575">TMLLDILDNLPRCRFTGAQLSLVIHFAKSLGAPNVPSLKSLRRVQKSLQDKCSQPPLQINSAMGNIFFMNDLRQSIARDFSNPLVAPYLQLYPEEVDGDISEMWQAERWKEYSPEQLTPMFPKGHKQFWIEELAQTQDGTFVIPTTWIKRKGILITDALVVIHLPDGRWQLTERESIVEADNLQFDFKDLVAQYGDRFEWTDSVNVPFMPNKLRDLVEDDENLFVVMVMPWADDVSGNKSKQYNKHMNMYAQNGCLPGRLLQQEFHMHFVSTSPHASSAEQFAALRDHVKETEKNPIRTYNAATQRPCRVILRVPVLPADNPQQSEEASHMGSQANYPCRKCHWGGTKKTKETGRVYHDCHLAGIARNAGEIRDELQKQLDLATRGEAKAIEARQKASGTKDKVTQWWIEQLIKRATTMREENPRRSVDEISRELKSWLDGQLGDKMNPLLDITGLDPSQDTPVELLHTILLGVIKYIWHFLNTERWKDIDRHLLAIRLQSTDLSGLSVPPVRASYMFQYKNNLIGKHFKTLMQILALHVDGVADSKDLQLIVAAGDLGARLWAPVINNMDDYLKDLDIATANALDAWDAVDPLRIIVKIKLHLLTHLPKDIRRFGPAIRFSTEVFEAYNAVFRMCSINSNHIAPSRDIAQKFTSMDRVKHLLCGGFWWNAPSKSWSQARSAVLRVIVDDPVLQRHLGWVSSKVVEPGFIRLASEKKHPQVKWHTTQASKAWISGDRPAPESTWKQGHYVTTVSGDRVPKLGWVFAHDGDGKLIFGRIAEILVGEYAIITLEQFVCGEKRHPDFGWPVARRPRGEDITRNHVKTHVVLKPTDLQFIFSVQHDCRKGKCQPAVVGKQRQERQETTLDRELIKHTDDDSFVINMAALHNFVQLHKALPKTLTELKYLQSDREKFHHERAAEAFSKRSKNREKTAAKRRATAAAKKKQAETAAMAAATAEKRATDAETAIAEGREFEPDEEDETEVEEEIDREASDPEDDADVDKDDVQSDDDYVPSDRRKGRGGAQRRSAAPPLRKKRKRGVE</sequence>
<feature type="compositionally biased region" description="Basic and acidic residues" evidence="1">
    <location>
        <begin position="916"/>
        <end position="932"/>
    </location>
</feature>
<proteinExistence type="predicted"/>
<protein>
    <submittedName>
        <fullName evidence="2">Uncharacterized protein</fullName>
    </submittedName>
</protein>
<dbReference type="PANTHER" id="PTHR31912:SF34">
    <property type="entry name" value="NOTOCHORD-RELATED PROTEIN"/>
    <property type="match status" value="1"/>
</dbReference>
<dbReference type="EMBL" id="JARJCW010000043">
    <property type="protein sequence ID" value="KAJ7205453.1"/>
    <property type="molecule type" value="Genomic_DNA"/>
</dbReference>
<dbReference type="AlphaFoldDB" id="A0AAD6VF75"/>
<feature type="compositionally biased region" description="Acidic residues" evidence="1">
    <location>
        <begin position="974"/>
        <end position="1012"/>
    </location>
</feature>
<comment type="caution">
    <text evidence="2">The sequence shown here is derived from an EMBL/GenBank/DDBJ whole genome shotgun (WGS) entry which is preliminary data.</text>
</comment>
<evidence type="ECO:0000256" key="1">
    <source>
        <dbReference type="SAM" id="MobiDB-lite"/>
    </source>
</evidence>
<gene>
    <name evidence="2" type="ORF">GGX14DRAFT_368005</name>
</gene>
<accession>A0AAD6VF75</accession>
<feature type="compositionally biased region" description="Basic residues" evidence="1">
    <location>
        <begin position="1032"/>
        <end position="1041"/>
    </location>
</feature>
<evidence type="ECO:0000313" key="2">
    <source>
        <dbReference type="EMBL" id="KAJ7205453.1"/>
    </source>
</evidence>
<feature type="region of interest" description="Disordered" evidence="1">
    <location>
        <begin position="916"/>
        <end position="1041"/>
    </location>
</feature>
<dbReference type="PANTHER" id="PTHR31912">
    <property type="entry name" value="IP13529P"/>
    <property type="match status" value="1"/>
</dbReference>
<evidence type="ECO:0000313" key="3">
    <source>
        <dbReference type="Proteomes" id="UP001219525"/>
    </source>
</evidence>
<dbReference type="Proteomes" id="UP001219525">
    <property type="component" value="Unassembled WGS sequence"/>
</dbReference>
<feature type="compositionally biased region" description="Basic residues" evidence="1">
    <location>
        <begin position="933"/>
        <end position="943"/>
    </location>
</feature>
<organism evidence="2 3">
    <name type="scientific">Mycena pura</name>
    <dbReference type="NCBI Taxonomy" id="153505"/>
    <lineage>
        <taxon>Eukaryota</taxon>
        <taxon>Fungi</taxon>
        <taxon>Dikarya</taxon>
        <taxon>Basidiomycota</taxon>
        <taxon>Agaricomycotina</taxon>
        <taxon>Agaricomycetes</taxon>
        <taxon>Agaricomycetidae</taxon>
        <taxon>Agaricales</taxon>
        <taxon>Marasmiineae</taxon>
        <taxon>Mycenaceae</taxon>
        <taxon>Mycena</taxon>
    </lineage>
</organism>
<feature type="non-terminal residue" evidence="2">
    <location>
        <position position="1"/>
    </location>
</feature>
<reference evidence="2" key="1">
    <citation type="submission" date="2023-03" db="EMBL/GenBank/DDBJ databases">
        <title>Massive genome expansion in bonnet fungi (Mycena s.s.) driven by repeated elements and novel gene families across ecological guilds.</title>
        <authorList>
            <consortium name="Lawrence Berkeley National Laboratory"/>
            <person name="Harder C.B."/>
            <person name="Miyauchi S."/>
            <person name="Viragh M."/>
            <person name="Kuo A."/>
            <person name="Thoen E."/>
            <person name="Andreopoulos B."/>
            <person name="Lu D."/>
            <person name="Skrede I."/>
            <person name="Drula E."/>
            <person name="Henrissat B."/>
            <person name="Morin E."/>
            <person name="Kohler A."/>
            <person name="Barry K."/>
            <person name="LaButti K."/>
            <person name="Morin E."/>
            <person name="Salamov A."/>
            <person name="Lipzen A."/>
            <person name="Mereny Z."/>
            <person name="Hegedus B."/>
            <person name="Baldrian P."/>
            <person name="Stursova M."/>
            <person name="Weitz H."/>
            <person name="Taylor A."/>
            <person name="Grigoriev I.V."/>
            <person name="Nagy L.G."/>
            <person name="Martin F."/>
            <person name="Kauserud H."/>
        </authorList>
    </citation>
    <scope>NUCLEOTIDE SEQUENCE</scope>
    <source>
        <strain evidence="2">9144</strain>
    </source>
</reference>
<keyword evidence="3" id="KW-1185">Reference proteome</keyword>